<dbReference type="EMBL" id="RWKW01000034">
    <property type="protein sequence ID" value="RST86590.1"/>
    <property type="molecule type" value="Genomic_DNA"/>
</dbReference>
<dbReference type="OrthoDB" id="9780340at2"/>
<dbReference type="Pfam" id="PF13462">
    <property type="entry name" value="Thioredoxin_4"/>
    <property type="match status" value="1"/>
</dbReference>
<protein>
    <submittedName>
        <fullName evidence="8">Disulfide bond formation protein DsbA</fullName>
    </submittedName>
</protein>
<name>A0A429YYQ9_9HYPH</name>
<keyword evidence="6" id="KW-0676">Redox-active center</keyword>
<dbReference type="RefSeq" id="WP_126699771.1">
    <property type="nucleotide sequence ID" value="NZ_RWKW01000034.1"/>
</dbReference>
<evidence type="ECO:0000313" key="9">
    <source>
        <dbReference type="Proteomes" id="UP000278398"/>
    </source>
</evidence>
<dbReference type="AlphaFoldDB" id="A0A429YYQ9"/>
<keyword evidence="4" id="KW-0560">Oxidoreductase</keyword>
<evidence type="ECO:0000256" key="6">
    <source>
        <dbReference type="ARBA" id="ARBA00023284"/>
    </source>
</evidence>
<comment type="caution">
    <text evidence="8">The sequence shown here is derived from an EMBL/GenBank/DDBJ whole genome shotgun (WGS) entry which is preliminary data.</text>
</comment>
<dbReference type="InterPro" id="IPR012336">
    <property type="entry name" value="Thioredoxin-like_fold"/>
</dbReference>
<proteinExistence type="inferred from homology"/>
<evidence type="ECO:0000256" key="2">
    <source>
        <dbReference type="ARBA" id="ARBA00005791"/>
    </source>
</evidence>
<evidence type="ECO:0000313" key="8">
    <source>
        <dbReference type="EMBL" id="RST86590.1"/>
    </source>
</evidence>
<evidence type="ECO:0000259" key="7">
    <source>
        <dbReference type="PROSITE" id="PS51352"/>
    </source>
</evidence>
<keyword evidence="3" id="KW-0732">Signal</keyword>
<dbReference type="Gene3D" id="3.40.30.10">
    <property type="entry name" value="Glutaredoxin"/>
    <property type="match status" value="1"/>
</dbReference>
<dbReference type="PANTHER" id="PTHR13887:SF14">
    <property type="entry name" value="DISULFIDE BOND FORMATION PROTEIN D"/>
    <property type="match status" value="1"/>
</dbReference>
<feature type="domain" description="Thioredoxin" evidence="7">
    <location>
        <begin position="10"/>
        <end position="177"/>
    </location>
</feature>
<evidence type="ECO:0000256" key="4">
    <source>
        <dbReference type="ARBA" id="ARBA00023002"/>
    </source>
</evidence>
<gene>
    <name evidence="8" type="ORF">EJC49_09935</name>
</gene>
<organism evidence="8 9">
    <name type="scientific">Aquibium carbonis</name>
    <dbReference type="NCBI Taxonomy" id="2495581"/>
    <lineage>
        <taxon>Bacteria</taxon>
        <taxon>Pseudomonadati</taxon>
        <taxon>Pseudomonadota</taxon>
        <taxon>Alphaproteobacteria</taxon>
        <taxon>Hyphomicrobiales</taxon>
        <taxon>Phyllobacteriaceae</taxon>
        <taxon>Aquibium</taxon>
    </lineage>
</organism>
<dbReference type="PANTHER" id="PTHR13887">
    <property type="entry name" value="GLUTATHIONE S-TRANSFERASE KAPPA"/>
    <property type="match status" value="1"/>
</dbReference>
<sequence length="221" mass="23933">MNRRQTIVISAAAAAAAIFGASAFYYDRSGRNVQAGVGPDSSDVYVRPHSPVIGEADAPVTIVEFFDPSCEACRAFYPIVKNILAQYPKDVRLVLRYAAFHEGSDQAVGILEAARRQDLFEPVLEALLAAQPEWALHGSPNLDRAWQAAASAGLDVERARGDLSSADIAAALDQDTKDVKTLGVEQTPTFFVNGKSLESFGPQQLLSLVESEIDLVRRLTR</sequence>
<dbReference type="Proteomes" id="UP000278398">
    <property type="component" value="Unassembled WGS sequence"/>
</dbReference>
<keyword evidence="5" id="KW-1015">Disulfide bond</keyword>
<evidence type="ECO:0000256" key="3">
    <source>
        <dbReference type="ARBA" id="ARBA00022729"/>
    </source>
</evidence>
<comment type="similarity">
    <text evidence="2">Belongs to the thioredoxin family. DsbA subfamily.</text>
</comment>
<comment type="function">
    <text evidence="1">May be required for disulfide bond formation in some proteins.</text>
</comment>
<keyword evidence="9" id="KW-1185">Reference proteome</keyword>
<dbReference type="PROSITE" id="PS51352">
    <property type="entry name" value="THIOREDOXIN_2"/>
    <property type="match status" value="1"/>
</dbReference>
<dbReference type="InterPro" id="IPR036249">
    <property type="entry name" value="Thioredoxin-like_sf"/>
</dbReference>
<dbReference type="GO" id="GO:0016491">
    <property type="term" value="F:oxidoreductase activity"/>
    <property type="evidence" value="ECO:0007669"/>
    <property type="project" value="UniProtKB-KW"/>
</dbReference>
<reference evidence="8 9" key="1">
    <citation type="submission" date="2018-12" db="EMBL/GenBank/DDBJ databases">
        <title>Mesorhizobium carbonis sp. nov., isolated from coal mine water.</title>
        <authorList>
            <person name="Xin W."/>
            <person name="Xu Z."/>
            <person name="Xiang F."/>
            <person name="Zhang J."/>
            <person name="Xi L."/>
            <person name="Liu J."/>
        </authorList>
    </citation>
    <scope>NUCLEOTIDE SEQUENCE [LARGE SCALE GENOMIC DNA]</scope>
    <source>
        <strain evidence="8 9">B2.3</strain>
    </source>
</reference>
<evidence type="ECO:0000256" key="5">
    <source>
        <dbReference type="ARBA" id="ARBA00023157"/>
    </source>
</evidence>
<dbReference type="SUPFAM" id="SSF52833">
    <property type="entry name" value="Thioredoxin-like"/>
    <property type="match status" value="1"/>
</dbReference>
<evidence type="ECO:0000256" key="1">
    <source>
        <dbReference type="ARBA" id="ARBA00003565"/>
    </source>
</evidence>
<dbReference type="InterPro" id="IPR013766">
    <property type="entry name" value="Thioredoxin_domain"/>
</dbReference>
<accession>A0A429YYQ9</accession>